<feature type="compositionally biased region" description="Basic and acidic residues" evidence="1">
    <location>
        <begin position="12"/>
        <end position="28"/>
    </location>
</feature>
<accession>A0A067K336</accession>
<feature type="region of interest" description="Disordered" evidence="1">
    <location>
        <begin position="1"/>
        <end position="28"/>
    </location>
</feature>
<reference evidence="2 3" key="1">
    <citation type="journal article" date="2014" name="PLoS ONE">
        <title>Global Analysis of Gene Expression Profiles in Physic Nut (Jatropha curcas L.) Seedlings Exposed to Salt Stress.</title>
        <authorList>
            <person name="Zhang L."/>
            <person name="Zhang C."/>
            <person name="Wu P."/>
            <person name="Chen Y."/>
            <person name="Li M."/>
            <person name="Jiang H."/>
            <person name="Wu G."/>
        </authorList>
    </citation>
    <scope>NUCLEOTIDE SEQUENCE [LARGE SCALE GENOMIC DNA]</scope>
    <source>
        <strain evidence="3">cv. GZQX0401</strain>
        <tissue evidence="2">Young leaves</tissue>
    </source>
</reference>
<organism evidence="2 3">
    <name type="scientific">Jatropha curcas</name>
    <name type="common">Barbados nut</name>
    <dbReference type="NCBI Taxonomy" id="180498"/>
    <lineage>
        <taxon>Eukaryota</taxon>
        <taxon>Viridiplantae</taxon>
        <taxon>Streptophyta</taxon>
        <taxon>Embryophyta</taxon>
        <taxon>Tracheophyta</taxon>
        <taxon>Spermatophyta</taxon>
        <taxon>Magnoliopsida</taxon>
        <taxon>eudicotyledons</taxon>
        <taxon>Gunneridae</taxon>
        <taxon>Pentapetalae</taxon>
        <taxon>rosids</taxon>
        <taxon>fabids</taxon>
        <taxon>Malpighiales</taxon>
        <taxon>Euphorbiaceae</taxon>
        <taxon>Crotonoideae</taxon>
        <taxon>Jatropheae</taxon>
        <taxon>Jatropha</taxon>
    </lineage>
</organism>
<proteinExistence type="predicted"/>
<dbReference type="Proteomes" id="UP000027138">
    <property type="component" value="Unassembled WGS sequence"/>
</dbReference>
<dbReference type="AlphaFoldDB" id="A0A067K336"/>
<sequence length="194" mass="21450">MGDPSDESFQADYDRETHQGGSSDSKEETQRAVYYLGEVADVPVVPGYSLRGESAIDSERAPVVALTETRFFRSFMRMLGLSIEEAKELVVDDWVNLAGLIEQYLDALDFVDLEFRRFRTQAVVFCLVSACVLTSSVSCGDLRLADLVLQMEQGVRIVTMALAKTILSLDPAYRVDGVWSGSPILLQVSILKLA</sequence>
<keyword evidence="3" id="KW-1185">Reference proteome</keyword>
<evidence type="ECO:0000313" key="2">
    <source>
        <dbReference type="EMBL" id="KDP30547.1"/>
    </source>
</evidence>
<evidence type="ECO:0000256" key="1">
    <source>
        <dbReference type="SAM" id="MobiDB-lite"/>
    </source>
</evidence>
<protein>
    <submittedName>
        <fullName evidence="2">Uncharacterized protein</fullName>
    </submittedName>
</protein>
<gene>
    <name evidence="2" type="ORF">JCGZ_15256</name>
</gene>
<dbReference type="EMBL" id="KK914666">
    <property type="protein sequence ID" value="KDP30547.1"/>
    <property type="molecule type" value="Genomic_DNA"/>
</dbReference>
<name>A0A067K336_JATCU</name>
<evidence type="ECO:0000313" key="3">
    <source>
        <dbReference type="Proteomes" id="UP000027138"/>
    </source>
</evidence>